<reference evidence="3" key="1">
    <citation type="journal article" date="2016" name="Environ. Microbiol.">
        <title>The complete genome of a viable archaeum isolated from 123-million-year-old rock salt.</title>
        <authorList>
            <person name="Jaakkola S.T."/>
            <person name="Pfeiffer F."/>
            <person name="Ravantti J.J."/>
            <person name="Guo Q."/>
            <person name="Liu Y."/>
            <person name="Chen X."/>
            <person name="Ma H."/>
            <person name="Yang C."/>
            <person name="Oksanen H.M."/>
            <person name="Bamford D.H."/>
        </authorList>
    </citation>
    <scope>NUCLEOTIDE SEQUENCE</scope>
    <source>
        <strain evidence="3">JI20-1</strain>
    </source>
</reference>
<evidence type="ECO:0000256" key="1">
    <source>
        <dbReference type="SAM" id="MobiDB-lite"/>
    </source>
</evidence>
<name>A0A0U5H9Y2_9EURY</name>
<dbReference type="EMBL" id="LN831302">
    <property type="protein sequence ID" value="CQH61865.1"/>
    <property type="molecule type" value="Genomic_DNA"/>
</dbReference>
<dbReference type="InterPro" id="IPR013324">
    <property type="entry name" value="RNA_pol_sigma_r3/r4-like"/>
</dbReference>
<dbReference type="GeneID" id="26660163"/>
<proteinExistence type="predicted"/>
<sequence>MDEKTEELRDIFVDVADGDTVTESQEETHGSLASEADVEARLRETVAEMREDLDFETSLSVDELTALVERFYEEDSDAEIAEVLGVDEQTVIDARLDLHLLREADTDAPLDRVRDADDSVEALADDLGVDAGTIQHYQRVVETREQRRRLNDRYRAEFENALQDRELSERLTSSVHEDGLEGATEGQETDIDI</sequence>
<evidence type="ECO:0000313" key="2">
    <source>
        <dbReference type="EMBL" id="CQH61865.1"/>
    </source>
</evidence>
<dbReference type="STRING" id="1407499.HHUB_3567"/>
<gene>
    <name evidence="2" type="ORF">HHUB_3567</name>
</gene>
<keyword evidence="3" id="KW-1185">Reference proteome</keyword>
<dbReference type="AlphaFoldDB" id="A0A0U5H9Y2"/>
<feature type="region of interest" description="Disordered" evidence="1">
    <location>
        <begin position="168"/>
        <end position="193"/>
    </location>
</feature>
<feature type="compositionally biased region" description="Basic and acidic residues" evidence="1">
    <location>
        <begin position="168"/>
        <end position="179"/>
    </location>
</feature>
<evidence type="ECO:0000313" key="3">
    <source>
        <dbReference type="Proteomes" id="UP000066737"/>
    </source>
</evidence>
<dbReference type="KEGG" id="hhb:Hhub_3567"/>
<dbReference type="Proteomes" id="UP000066737">
    <property type="component" value="Chromosome I"/>
</dbReference>
<protein>
    <recommendedName>
        <fullName evidence="4">Conditioned medium-induced protein 4</fullName>
    </recommendedName>
</protein>
<dbReference type="SUPFAM" id="SSF88659">
    <property type="entry name" value="Sigma3 and sigma4 domains of RNA polymerase sigma factors"/>
    <property type="match status" value="1"/>
</dbReference>
<dbReference type="RefSeq" id="WP_059057884.1">
    <property type="nucleotide sequence ID" value="NZ_LN831302.1"/>
</dbReference>
<evidence type="ECO:0008006" key="4">
    <source>
        <dbReference type="Google" id="ProtNLM"/>
    </source>
</evidence>
<accession>A0A0U5H9Y2</accession>
<dbReference type="OrthoDB" id="146450at2157"/>
<organism evidence="2 3">
    <name type="scientific">Halobacterium hubeiense</name>
    <dbReference type="NCBI Taxonomy" id="1407499"/>
    <lineage>
        <taxon>Archaea</taxon>
        <taxon>Methanobacteriati</taxon>
        <taxon>Methanobacteriota</taxon>
        <taxon>Stenosarchaea group</taxon>
        <taxon>Halobacteria</taxon>
        <taxon>Halobacteriales</taxon>
        <taxon>Halobacteriaceae</taxon>
        <taxon>Halobacterium</taxon>
    </lineage>
</organism>